<dbReference type="EMBL" id="JARMAB010000005">
    <property type="protein sequence ID" value="MED1202319.1"/>
    <property type="molecule type" value="Genomic_DNA"/>
</dbReference>
<gene>
    <name evidence="1" type="ORF">P4T90_04340</name>
</gene>
<dbReference type="InterPro" id="IPR037208">
    <property type="entry name" value="Spo0E-like_sf"/>
</dbReference>
<evidence type="ECO:0000313" key="1">
    <source>
        <dbReference type="EMBL" id="MED1202319.1"/>
    </source>
</evidence>
<reference evidence="1 2" key="1">
    <citation type="submission" date="2023-03" db="EMBL/GenBank/DDBJ databases">
        <title>Bacillus Genome Sequencing.</title>
        <authorList>
            <person name="Dunlap C."/>
        </authorList>
    </citation>
    <scope>NUCLEOTIDE SEQUENCE [LARGE SCALE GENOMIC DNA]</scope>
    <source>
        <strain evidence="1 2">B-23453</strain>
    </source>
</reference>
<sequence length="57" mass="6458">MLKILLPKDLVDEIEQLRHSMMVLGLQKGLNDPETIKTSQELDKLINLTLRNGLEAS</sequence>
<dbReference type="InterPro" id="IPR036638">
    <property type="entry name" value="HLH_DNA-bd_sf"/>
</dbReference>
<accession>A0ABU6MDE1</accession>
<dbReference type="SUPFAM" id="SSF140500">
    <property type="entry name" value="BAS1536-like"/>
    <property type="match status" value="1"/>
</dbReference>
<dbReference type="RefSeq" id="WP_083953154.1">
    <property type="nucleotide sequence ID" value="NZ_JARMAB010000005.1"/>
</dbReference>
<keyword evidence="2" id="KW-1185">Reference proteome</keyword>
<protein>
    <submittedName>
        <fullName evidence="1">Aspartyl-phosphate phosphatase Spo0E family protein</fullName>
    </submittedName>
</protein>
<comment type="caution">
    <text evidence="1">The sequence shown here is derived from an EMBL/GenBank/DDBJ whole genome shotgun (WGS) entry which is preliminary data.</text>
</comment>
<organism evidence="1 2">
    <name type="scientific">Heyndrickxia acidicola</name>
    <dbReference type="NCBI Taxonomy" id="209389"/>
    <lineage>
        <taxon>Bacteria</taxon>
        <taxon>Bacillati</taxon>
        <taxon>Bacillota</taxon>
        <taxon>Bacilli</taxon>
        <taxon>Bacillales</taxon>
        <taxon>Bacillaceae</taxon>
        <taxon>Heyndrickxia</taxon>
    </lineage>
</organism>
<dbReference type="Gene3D" id="4.10.280.10">
    <property type="entry name" value="Helix-loop-helix DNA-binding domain"/>
    <property type="match status" value="1"/>
</dbReference>
<evidence type="ECO:0000313" key="2">
    <source>
        <dbReference type="Proteomes" id="UP001341444"/>
    </source>
</evidence>
<dbReference type="InterPro" id="IPR018540">
    <property type="entry name" value="Spo0E-like"/>
</dbReference>
<proteinExistence type="predicted"/>
<dbReference type="Pfam" id="PF09388">
    <property type="entry name" value="SpoOE-like"/>
    <property type="match status" value="1"/>
</dbReference>
<name>A0ABU6MDE1_9BACI</name>
<dbReference type="Proteomes" id="UP001341444">
    <property type="component" value="Unassembled WGS sequence"/>
</dbReference>